<evidence type="ECO:0000256" key="3">
    <source>
        <dbReference type="ARBA" id="ARBA00023235"/>
    </source>
</evidence>
<dbReference type="InterPro" id="IPR020094">
    <property type="entry name" value="TruA/RsuA/RluB/E/F_N"/>
</dbReference>
<dbReference type="InterPro" id="IPR006145">
    <property type="entry name" value="PsdUridine_synth_RsuA/RluA"/>
</dbReference>
<dbReference type="InterPro" id="IPR000748">
    <property type="entry name" value="PsdUridine_synth_RsuA/RluB/E/F"/>
</dbReference>
<evidence type="ECO:0000313" key="6">
    <source>
        <dbReference type="EMBL" id="RXZ58149.1"/>
    </source>
</evidence>
<dbReference type="Gene3D" id="3.30.70.1560">
    <property type="entry name" value="Alpha-L RNA-binding motif"/>
    <property type="match status" value="1"/>
</dbReference>
<dbReference type="GO" id="GO:0000455">
    <property type="term" value="P:enzyme-directed rRNA pseudouridine synthesis"/>
    <property type="evidence" value="ECO:0007669"/>
    <property type="project" value="UniProtKB-ARBA"/>
</dbReference>
<dbReference type="FunFam" id="3.30.70.1560:FF:000001">
    <property type="entry name" value="Pseudouridine synthase"/>
    <property type="match status" value="1"/>
</dbReference>
<reference evidence="6 7" key="1">
    <citation type="journal article" date="2019" name="Gut">
        <title>Antibiotics-induced monodominance of a novel gut bacterial order.</title>
        <authorList>
            <person name="Hildebrand F."/>
            <person name="Moitinho-Silva L."/>
            <person name="Blasche S."/>
            <person name="Jahn M.T."/>
            <person name="Gossmann T.I."/>
            <person name="Heuerta-Cepas J."/>
            <person name="Hercog R."/>
            <person name="Luetge M."/>
            <person name="Bahram M."/>
            <person name="Pryszlak A."/>
            <person name="Alves R.J."/>
            <person name="Waszak S.M."/>
            <person name="Zhu A."/>
            <person name="Ye L."/>
            <person name="Costea P.I."/>
            <person name="Aalvink S."/>
            <person name="Belzer C."/>
            <person name="Forslund S.K."/>
            <person name="Sunagawa S."/>
            <person name="Hentschel U."/>
            <person name="Merten C."/>
            <person name="Patil K.R."/>
            <person name="Benes V."/>
            <person name="Bork P."/>
        </authorList>
    </citation>
    <scope>NUCLEOTIDE SEQUENCE [LARGE SCALE GENOMIC DNA]</scope>
    <source>
        <strain evidence="6 7">HDS1380</strain>
    </source>
</reference>
<dbReference type="Pfam" id="PF01479">
    <property type="entry name" value="S4"/>
    <property type="match status" value="1"/>
</dbReference>
<dbReference type="EMBL" id="SDOZ01000003">
    <property type="protein sequence ID" value="RXZ58149.1"/>
    <property type="molecule type" value="Genomic_DNA"/>
</dbReference>
<dbReference type="NCBIfam" id="TIGR00093">
    <property type="entry name" value="pseudouridine synthase"/>
    <property type="match status" value="1"/>
</dbReference>
<dbReference type="SMART" id="SM00363">
    <property type="entry name" value="S4"/>
    <property type="match status" value="1"/>
</dbReference>
<protein>
    <submittedName>
        <fullName evidence="6">rRNA pseudouridine synthase</fullName>
    </submittedName>
</protein>
<dbReference type="OrthoDB" id="9807213at2"/>
<dbReference type="InterPro" id="IPR002942">
    <property type="entry name" value="S4_RNA-bd"/>
</dbReference>
<dbReference type="SUPFAM" id="SSF55174">
    <property type="entry name" value="Alpha-L RNA-binding motif"/>
    <property type="match status" value="1"/>
</dbReference>
<accession>A0A4Q2K5U5</accession>
<dbReference type="PANTHER" id="PTHR47683">
    <property type="entry name" value="PSEUDOURIDINE SYNTHASE FAMILY PROTEIN-RELATED"/>
    <property type="match status" value="1"/>
</dbReference>
<evidence type="ECO:0000256" key="1">
    <source>
        <dbReference type="ARBA" id="ARBA00008348"/>
    </source>
</evidence>
<evidence type="ECO:0000256" key="4">
    <source>
        <dbReference type="PROSITE-ProRule" id="PRU00182"/>
    </source>
</evidence>
<dbReference type="GO" id="GO:0120159">
    <property type="term" value="F:rRNA pseudouridine synthase activity"/>
    <property type="evidence" value="ECO:0007669"/>
    <property type="project" value="UniProtKB-ARBA"/>
</dbReference>
<dbReference type="FunFam" id="3.10.290.10:FF:000003">
    <property type="entry name" value="Pseudouridine synthase"/>
    <property type="match status" value="1"/>
</dbReference>
<dbReference type="AlphaFoldDB" id="A0A4Q2K5U5"/>
<dbReference type="InterPro" id="IPR042092">
    <property type="entry name" value="PsdUridine_s_RsuA/RluB/E/F_cat"/>
</dbReference>
<dbReference type="Gene3D" id="3.10.290.10">
    <property type="entry name" value="RNA-binding S4 domain"/>
    <property type="match status" value="1"/>
</dbReference>
<evidence type="ECO:0000313" key="7">
    <source>
        <dbReference type="Proteomes" id="UP000291269"/>
    </source>
</evidence>
<proteinExistence type="inferred from homology"/>
<comment type="caution">
    <text evidence="6">The sequence shown here is derived from an EMBL/GenBank/DDBJ whole genome shotgun (WGS) entry which is preliminary data.</text>
</comment>
<evidence type="ECO:0000259" key="5">
    <source>
        <dbReference type="SMART" id="SM00363"/>
    </source>
</evidence>
<feature type="domain" description="RNA-binding S4" evidence="5">
    <location>
        <begin position="1"/>
        <end position="64"/>
    </location>
</feature>
<dbReference type="PANTHER" id="PTHR47683:SF2">
    <property type="entry name" value="RNA-BINDING S4 DOMAIN-CONTAINING PROTEIN"/>
    <property type="match status" value="1"/>
</dbReference>
<comment type="similarity">
    <text evidence="1">Belongs to the pseudouridine synthase RsuA family.</text>
</comment>
<dbReference type="Pfam" id="PF00849">
    <property type="entry name" value="PseudoU_synth_2"/>
    <property type="match status" value="1"/>
</dbReference>
<gene>
    <name evidence="6" type="ORF">ESZ91_08790</name>
</gene>
<keyword evidence="3" id="KW-0413">Isomerase</keyword>
<dbReference type="GO" id="GO:0005829">
    <property type="term" value="C:cytosol"/>
    <property type="evidence" value="ECO:0007669"/>
    <property type="project" value="UniProtKB-ARBA"/>
</dbReference>
<sequence length="234" mass="26249">MRINKYLAGCGVAGRRACDKIIEEGRVKINGKVCKLGDEVKENSDAVFVDGQRVSMKSKHQYYLMNKPKGCVCTVKDDKGRKTVMDFLPAGVGRVYPVGRLDYDTEGMLILTDDGDLAFRLTHPKNEIPKTYLVRIEGTVGETELNKLRGGVELDGKTTGKSNVRIVETDKKFTKLHVTITEGKNRQVRRMFESIGKNVDFLKRIKIGDMGLGSLERGKVRKLTAEEVFYLTNI</sequence>
<dbReference type="SUPFAM" id="SSF55120">
    <property type="entry name" value="Pseudouridine synthase"/>
    <property type="match status" value="1"/>
</dbReference>
<keyword evidence="7" id="KW-1185">Reference proteome</keyword>
<dbReference type="Gene3D" id="3.30.70.580">
    <property type="entry name" value="Pseudouridine synthase I, catalytic domain, N-terminal subdomain"/>
    <property type="match status" value="1"/>
</dbReference>
<name>A0A4Q2K5U5_9FIRM</name>
<organism evidence="6 7">
    <name type="scientific">Candidatus Borkfalkia ceftriaxoniphila</name>
    <dbReference type="NCBI Taxonomy" id="2508949"/>
    <lineage>
        <taxon>Bacteria</taxon>
        <taxon>Bacillati</taxon>
        <taxon>Bacillota</taxon>
        <taxon>Clostridia</taxon>
        <taxon>Christensenellales</taxon>
        <taxon>Christensenellaceae</taxon>
        <taxon>Candidatus Borkfalkia</taxon>
    </lineage>
</organism>
<dbReference type="CDD" id="cd00165">
    <property type="entry name" value="S4"/>
    <property type="match status" value="1"/>
</dbReference>
<dbReference type="PROSITE" id="PS50889">
    <property type="entry name" value="S4"/>
    <property type="match status" value="1"/>
</dbReference>
<dbReference type="Proteomes" id="UP000291269">
    <property type="component" value="Unassembled WGS sequence"/>
</dbReference>
<dbReference type="InterPro" id="IPR050343">
    <property type="entry name" value="RsuA_PseudoU_synthase"/>
</dbReference>
<dbReference type="GO" id="GO:0003723">
    <property type="term" value="F:RNA binding"/>
    <property type="evidence" value="ECO:0007669"/>
    <property type="project" value="UniProtKB-KW"/>
</dbReference>
<evidence type="ECO:0000256" key="2">
    <source>
        <dbReference type="ARBA" id="ARBA00022884"/>
    </source>
</evidence>
<keyword evidence="2 4" id="KW-0694">RNA-binding</keyword>
<dbReference type="RefSeq" id="WP_129226362.1">
    <property type="nucleotide sequence ID" value="NZ_SDOZ01000003.1"/>
</dbReference>
<dbReference type="InterPro" id="IPR020103">
    <property type="entry name" value="PsdUridine_synth_cat_dom_sf"/>
</dbReference>
<dbReference type="InterPro" id="IPR036986">
    <property type="entry name" value="S4_RNA-bd_sf"/>
</dbReference>
<dbReference type="CDD" id="cd02870">
    <property type="entry name" value="PseudoU_synth_RsuA_like"/>
    <property type="match status" value="1"/>
</dbReference>